<protein>
    <submittedName>
        <fullName evidence="1">Uncharacterized protein</fullName>
    </submittedName>
</protein>
<evidence type="ECO:0000313" key="1">
    <source>
        <dbReference type="EMBL" id="TQF04736.1"/>
    </source>
</evidence>
<reference evidence="1 2" key="1">
    <citation type="submission" date="2019-06" db="EMBL/GenBank/DDBJ databases">
        <title>Description of Kitasatospora acidophila sp. nov. isolated from pine grove soil, and reclassification of Streptomyces novaecaesareae to Kitasatospora novaeceasareae comb. nov.</title>
        <authorList>
            <person name="Kim M.J."/>
        </authorList>
    </citation>
    <scope>NUCLEOTIDE SEQUENCE [LARGE SCALE GENOMIC DNA]</scope>
    <source>
        <strain evidence="1 2">MMS16-CNU292</strain>
    </source>
</reference>
<proteinExistence type="predicted"/>
<comment type="caution">
    <text evidence="1">The sequence shown here is derived from an EMBL/GenBank/DDBJ whole genome shotgun (WGS) entry which is preliminary data.</text>
</comment>
<accession>A0A540W6U0</accession>
<sequence>MSATAIITRQFDQARALTKLRALGLQLHRQATAHAATAELDDTLSQMRTVHDGLTIGLASGLSLRLGHSIRSVAARRAAAANIVTRFSEAA</sequence>
<dbReference type="Proteomes" id="UP000319103">
    <property type="component" value="Unassembled WGS sequence"/>
</dbReference>
<dbReference type="RefSeq" id="WP_141635291.1">
    <property type="nucleotide sequence ID" value="NZ_VIGB01000003.1"/>
</dbReference>
<organism evidence="1 2">
    <name type="scientific">Kitasatospora acidiphila</name>
    <dbReference type="NCBI Taxonomy" id="2567942"/>
    <lineage>
        <taxon>Bacteria</taxon>
        <taxon>Bacillati</taxon>
        <taxon>Actinomycetota</taxon>
        <taxon>Actinomycetes</taxon>
        <taxon>Kitasatosporales</taxon>
        <taxon>Streptomycetaceae</taxon>
        <taxon>Kitasatospora</taxon>
    </lineage>
</organism>
<dbReference type="AlphaFoldDB" id="A0A540W6U0"/>
<evidence type="ECO:0000313" key="2">
    <source>
        <dbReference type="Proteomes" id="UP000319103"/>
    </source>
</evidence>
<keyword evidence="2" id="KW-1185">Reference proteome</keyword>
<dbReference type="EMBL" id="VIGB01000003">
    <property type="protein sequence ID" value="TQF04736.1"/>
    <property type="molecule type" value="Genomic_DNA"/>
</dbReference>
<name>A0A540W6U0_9ACTN</name>
<gene>
    <name evidence="1" type="ORF">E6W39_24080</name>
</gene>